<dbReference type="RefSeq" id="WP_167299135.1">
    <property type="nucleotide sequence ID" value="NZ_JAASQV010000001.1"/>
</dbReference>
<sequence>MRWMPLGAVIAPLLFAAISADARPVQDGWTPAWTASMWRAADPDDRVAVENATLRMKVRVGAGGSKVRIRLANDYGQAMRIGAATVRLAGRAPVRVTFDGRGDARLPAGAPLVSDAIAMPVEAFEQLEVSLYLPEKVEIETVHMARGAPTDISAPGDRSGEAFEAARRSDPRPLLAEVDVLGAKQRPVVVAYGDSITDNVGCANDAVPACRWGDVLGRRIAAAGMPHVVVTQAIGGNRILQGGLGPTALARFDRDVLALPGVSHVVLLEGVNDIGNSGKNRGGVQNPVVTPEDLKAAYRQIVARAHAHGIKVIAATILPYEGASYHTPDGEALRVAINDWMRGSGTFDGVVDLEKAVADPANPKRLAPALQGGDNLHPNGAGETRMGEAIPLALFE</sequence>
<accession>A0A7X5UZW4</accession>
<dbReference type="InterPro" id="IPR036514">
    <property type="entry name" value="SGNH_hydro_sf"/>
</dbReference>
<evidence type="ECO:0000256" key="1">
    <source>
        <dbReference type="SAM" id="SignalP"/>
    </source>
</evidence>
<feature type="signal peptide" evidence="1">
    <location>
        <begin position="1"/>
        <end position="22"/>
    </location>
</feature>
<dbReference type="GO" id="GO:0016788">
    <property type="term" value="F:hydrolase activity, acting on ester bonds"/>
    <property type="evidence" value="ECO:0007669"/>
    <property type="project" value="UniProtKB-ARBA"/>
</dbReference>
<keyword evidence="4" id="KW-1185">Reference proteome</keyword>
<proteinExistence type="predicted"/>
<keyword evidence="1" id="KW-0732">Signal</keyword>
<organism evidence="3 4">
    <name type="scientific">Sphingomonas leidyi</name>
    <dbReference type="NCBI Taxonomy" id="68569"/>
    <lineage>
        <taxon>Bacteria</taxon>
        <taxon>Pseudomonadati</taxon>
        <taxon>Pseudomonadota</taxon>
        <taxon>Alphaproteobacteria</taxon>
        <taxon>Sphingomonadales</taxon>
        <taxon>Sphingomonadaceae</taxon>
        <taxon>Sphingomonas</taxon>
    </lineage>
</organism>
<protein>
    <submittedName>
        <fullName evidence="3">Lysophospholipase L1-like esterase</fullName>
    </submittedName>
</protein>
<evidence type="ECO:0000313" key="4">
    <source>
        <dbReference type="Proteomes" id="UP000564677"/>
    </source>
</evidence>
<gene>
    <name evidence="3" type="ORF">FHR20_001747</name>
</gene>
<dbReference type="CDD" id="cd01830">
    <property type="entry name" value="XynE_like"/>
    <property type="match status" value="1"/>
</dbReference>
<dbReference type="Proteomes" id="UP000564677">
    <property type="component" value="Unassembled WGS sequence"/>
</dbReference>
<dbReference type="Gene3D" id="3.40.50.1110">
    <property type="entry name" value="SGNH hydrolase"/>
    <property type="match status" value="1"/>
</dbReference>
<feature type="chain" id="PRO_5030770869" evidence="1">
    <location>
        <begin position="23"/>
        <end position="396"/>
    </location>
</feature>
<evidence type="ECO:0000259" key="2">
    <source>
        <dbReference type="Pfam" id="PF13472"/>
    </source>
</evidence>
<dbReference type="Pfam" id="PF13472">
    <property type="entry name" value="Lipase_GDSL_2"/>
    <property type="match status" value="1"/>
</dbReference>
<comment type="caution">
    <text evidence="3">The sequence shown here is derived from an EMBL/GenBank/DDBJ whole genome shotgun (WGS) entry which is preliminary data.</text>
</comment>
<dbReference type="EMBL" id="JAASQV010000001">
    <property type="protein sequence ID" value="NIJ64816.1"/>
    <property type="molecule type" value="Genomic_DNA"/>
</dbReference>
<dbReference type="InterPro" id="IPR053140">
    <property type="entry name" value="GDSL_Rv0518-like"/>
</dbReference>
<dbReference type="SUPFAM" id="SSF52266">
    <property type="entry name" value="SGNH hydrolase"/>
    <property type="match status" value="1"/>
</dbReference>
<dbReference type="PANTHER" id="PTHR43784">
    <property type="entry name" value="GDSL-LIKE LIPASE/ACYLHYDROLASE, PUTATIVE (AFU_ORTHOLOGUE AFUA_2G00820)-RELATED"/>
    <property type="match status" value="1"/>
</dbReference>
<dbReference type="InterPro" id="IPR013830">
    <property type="entry name" value="SGNH_hydro"/>
</dbReference>
<feature type="domain" description="SGNH hydrolase-type esterase" evidence="2">
    <location>
        <begin position="191"/>
        <end position="383"/>
    </location>
</feature>
<evidence type="ECO:0000313" key="3">
    <source>
        <dbReference type="EMBL" id="NIJ64816.1"/>
    </source>
</evidence>
<dbReference type="PANTHER" id="PTHR43784:SF2">
    <property type="entry name" value="GDSL-LIKE LIPASE_ACYLHYDROLASE, PUTATIVE (AFU_ORTHOLOGUE AFUA_2G00820)-RELATED"/>
    <property type="match status" value="1"/>
</dbReference>
<dbReference type="AlphaFoldDB" id="A0A7X5UZW4"/>
<name>A0A7X5UZW4_9SPHN</name>
<reference evidence="3 4" key="1">
    <citation type="submission" date="2020-03" db="EMBL/GenBank/DDBJ databases">
        <title>Genomic Encyclopedia of Type Strains, Phase IV (KMG-IV): sequencing the most valuable type-strain genomes for metagenomic binning, comparative biology and taxonomic classification.</title>
        <authorList>
            <person name="Goeker M."/>
        </authorList>
    </citation>
    <scope>NUCLEOTIDE SEQUENCE [LARGE SCALE GENOMIC DNA]</scope>
    <source>
        <strain evidence="3 4">DSM 4733</strain>
    </source>
</reference>